<keyword evidence="1" id="KW-1133">Transmembrane helix</keyword>
<gene>
    <name evidence="2" type="ORF">BU16DRAFT_120949</name>
</gene>
<dbReference type="AlphaFoldDB" id="A0A6A6QJ98"/>
<evidence type="ECO:0000256" key="1">
    <source>
        <dbReference type="SAM" id="Phobius"/>
    </source>
</evidence>
<keyword evidence="3" id="KW-1185">Reference proteome</keyword>
<keyword evidence="1" id="KW-0472">Membrane</keyword>
<protein>
    <submittedName>
        <fullName evidence="2">Uncharacterized protein</fullName>
    </submittedName>
</protein>
<feature type="transmembrane region" description="Helical" evidence="1">
    <location>
        <begin position="42"/>
        <end position="62"/>
    </location>
</feature>
<proteinExistence type="predicted"/>
<name>A0A6A6QJ98_9PEZI</name>
<evidence type="ECO:0000313" key="2">
    <source>
        <dbReference type="EMBL" id="KAF2491527.1"/>
    </source>
</evidence>
<dbReference type="EMBL" id="MU004195">
    <property type="protein sequence ID" value="KAF2491527.1"/>
    <property type="molecule type" value="Genomic_DNA"/>
</dbReference>
<organism evidence="2 3">
    <name type="scientific">Lophium mytilinum</name>
    <dbReference type="NCBI Taxonomy" id="390894"/>
    <lineage>
        <taxon>Eukaryota</taxon>
        <taxon>Fungi</taxon>
        <taxon>Dikarya</taxon>
        <taxon>Ascomycota</taxon>
        <taxon>Pezizomycotina</taxon>
        <taxon>Dothideomycetes</taxon>
        <taxon>Pleosporomycetidae</taxon>
        <taxon>Mytilinidiales</taxon>
        <taxon>Mytilinidiaceae</taxon>
        <taxon>Lophium</taxon>
    </lineage>
</organism>
<reference evidence="2" key="1">
    <citation type="journal article" date="2020" name="Stud. Mycol.">
        <title>101 Dothideomycetes genomes: a test case for predicting lifestyles and emergence of pathogens.</title>
        <authorList>
            <person name="Haridas S."/>
            <person name="Albert R."/>
            <person name="Binder M."/>
            <person name="Bloem J."/>
            <person name="Labutti K."/>
            <person name="Salamov A."/>
            <person name="Andreopoulos B."/>
            <person name="Baker S."/>
            <person name="Barry K."/>
            <person name="Bills G."/>
            <person name="Bluhm B."/>
            <person name="Cannon C."/>
            <person name="Castanera R."/>
            <person name="Culley D."/>
            <person name="Daum C."/>
            <person name="Ezra D."/>
            <person name="Gonzalez J."/>
            <person name="Henrissat B."/>
            <person name="Kuo A."/>
            <person name="Liang C."/>
            <person name="Lipzen A."/>
            <person name="Lutzoni F."/>
            <person name="Magnuson J."/>
            <person name="Mondo S."/>
            <person name="Nolan M."/>
            <person name="Ohm R."/>
            <person name="Pangilinan J."/>
            <person name="Park H.-J."/>
            <person name="Ramirez L."/>
            <person name="Alfaro M."/>
            <person name="Sun H."/>
            <person name="Tritt A."/>
            <person name="Yoshinaga Y."/>
            <person name="Zwiers L.-H."/>
            <person name="Turgeon B."/>
            <person name="Goodwin S."/>
            <person name="Spatafora J."/>
            <person name="Crous P."/>
            <person name="Grigoriev I."/>
        </authorList>
    </citation>
    <scope>NUCLEOTIDE SEQUENCE</scope>
    <source>
        <strain evidence="2">CBS 269.34</strain>
    </source>
</reference>
<evidence type="ECO:0000313" key="3">
    <source>
        <dbReference type="Proteomes" id="UP000799750"/>
    </source>
</evidence>
<sequence length="87" mass="9632">MELGVVFSITCLLLFEYFALIFSFFAFHFLRLGNSVTGPVWALLLWVSMGRVLLSWACLVVGGTDTRNGCIIGNAIGFQVLLDANVW</sequence>
<feature type="transmembrane region" description="Helical" evidence="1">
    <location>
        <begin position="6"/>
        <end position="30"/>
    </location>
</feature>
<dbReference type="Proteomes" id="UP000799750">
    <property type="component" value="Unassembled WGS sequence"/>
</dbReference>
<accession>A0A6A6QJ98</accession>
<keyword evidence="1" id="KW-0812">Transmembrane</keyword>